<organism evidence="1 2">
    <name type="scientific">Capnocytophaga canimorsus (strain 5)</name>
    <dbReference type="NCBI Taxonomy" id="860228"/>
    <lineage>
        <taxon>Bacteria</taxon>
        <taxon>Pseudomonadati</taxon>
        <taxon>Bacteroidota</taxon>
        <taxon>Flavobacteriia</taxon>
        <taxon>Flavobacteriales</taxon>
        <taxon>Flavobacteriaceae</taxon>
        <taxon>Capnocytophaga</taxon>
    </lineage>
</organism>
<proteinExistence type="predicted"/>
<name>F9YVG1_CAPCC</name>
<gene>
    <name evidence="1" type="ordered locus">Ccan_22800</name>
</gene>
<evidence type="ECO:0000313" key="1">
    <source>
        <dbReference type="EMBL" id="AEK24395.1"/>
    </source>
</evidence>
<sequence>MSSFVYNLGSYEPPIFSEHIEEEFGLFFDGTGNNRLNVDARKLVRLQPYVEKEHQFSSKNYTQKVQGDKTINVSGALNETHP</sequence>
<dbReference type="Proteomes" id="UP000008895">
    <property type="component" value="Chromosome"/>
</dbReference>
<protein>
    <submittedName>
        <fullName evidence="1">Uncharacterized protein</fullName>
    </submittedName>
</protein>
<dbReference type="STRING" id="860228.Ccan_22800"/>
<dbReference type="AlphaFoldDB" id="F9YVG1"/>
<reference evidence="1 2" key="1">
    <citation type="journal article" date="2011" name="J. Bacteriol.">
        <title>Complete genome sequence of the dog commensal and human pathogen Capnocytophaga canimorsus strain 5.</title>
        <authorList>
            <person name="Manfredi P."/>
            <person name="Pagni M."/>
            <person name="Cornelis G.R."/>
        </authorList>
    </citation>
    <scope>NUCLEOTIDE SEQUENCE [LARGE SCALE GENOMIC DNA]</scope>
    <source>
        <strain evidence="2">5</strain>
    </source>
</reference>
<accession>F9YVG1</accession>
<dbReference type="EMBL" id="CP002113">
    <property type="protein sequence ID" value="AEK24395.1"/>
    <property type="molecule type" value="Genomic_DNA"/>
</dbReference>
<keyword evidence="2" id="KW-1185">Reference proteome</keyword>
<dbReference type="RefSeq" id="WP_013998373.1">
    <property type="nucleotide sequence ID" value="NC_015846.1"/>
</dbReference>
<dbReference type="KEGG" id="ccm:Ccan_22800"/>
<dbReference type="HOGENOM" id="CLU_2552045_0_0_10"/>
<evidence type="ECO:0000313" key="2">
    <source>
        <dbReference type="Proteomes" id="UP000008895"/>
    </source>
</evidence>
<dbReference type="OrthoDB" id="4378831at2"/>